<dbReference type="PIRSF" id="PIRSF030820">
    <property type="entry name" value="UCP030820"/>
    <property type="match status" value="1"/>
</dbReference>
<reference evidence="2" key="1">
    <citation type="submission" date="2015-08" db="EMBL/GenBank/DDBJ databases">
        <authorList>
            <person name="Varghese N."/>
        </authorList>
    </citation>
    <scope>NUCLEOTIDE SEQUENCE [LARGE SCALE GENOMIC DNA]</scope>
    <source>
        <strain evidence="2">JCM 18476</strain>
    </source>
</reference>
<organism evidence="1 2">
    <name type="scientific">Marinomonas fungiae</name>
    <dbReference type="NCBI Taxonomy" id="1137284"/>
    <lineage>
        <taxon>Bacteria</taxon>
        <taxon>Pseudomonadati</taxon>
        <taxon>Pseudomonadota</taxon>
        <taxon>Gammaproteobacteria</taxon>
        <taxon>Oceanospirillales</taxon>
        <taxon>Oceanospirillaceae</taxon>
        <taxon>Marinomonas</taxon>
    </lineage>
</organism>
<evidence type="ECO:0000313" key="1">
    <source>
        <dbReference type="EMBL" id="CUB03415.1"/>
    </source>
</evidence>
<name>A0A0K6IJW9_9GAMM</name>
<keyword evidence="2" id="KW-1185">Reference proteome</keyword>
<dbReference type="InterPro" id="IPR008318">
    <property type="entry name" value="UCP030820"/>
</dbReference>
<evidence type="ECO:0000313" key="2">
    <source>
        <dbReference type="Proteomes" id="UP000182769"/>
    </source>
</evidence>
<dbReference type="AlphaFoldDB" id="A0A0K6IJW9"/>
<dbReference type="OrthoDB" id="9800421at2"/>
<dbReference type="Proteomes" id="UP000182769">
    <property type="component" value="Unassembled WGS sequence"/>
</dbReference>
<sequence length="159" mass="17753">MPKLIKNGEIVENTYVWQQDADATATENAIVPMQKWLDNQDSIGKVAGIWIDAGEGVEPLAGVDLSQFDVIGVNFPTFMDGRGFSYARLLRERLNYQGEIRALGGFMADQQGYLIRCGFNSFEFAEDVNLEIALTLNKPFNVAYQGDVADPRPIFLRRG</sequence>
<dbReference type="EMBL" id="CYHG01000003">
    <property type="protein sequence ID" value="CUB03415.1"/>
    <property type="molecule type" value="Genomic_DNA"/>
</dbReference>
<accession>A0A0K6IJW9</accession>
<protein>
    <submittedName>
        <fullName evidence="1">Uncharacterized conserved protein, DUF934 family</fullName>
    </submittedName>
</protein>
<dbReference type="STRING" id="1137284.GCA_001418205_01265"/>
<dbReference type="Pfam" id="PF06073">
    <property type="entry name" value="DUF934"/>
    <property type="match status" value="1"/>
</dbReference>
<proteinExistence type="predicted"/>
<gene>
    <name evidence="1" type="ORF">Ga0061065_103266</name>
</gene>
<dbReference type="RefSeq" id="WP_055462373.1">
    <property type="nucleotide sequence ID" value="NZ_CYHG01000003.1"/>
</dbReference>